<evidence type="ECO:0000313" key="2">
    <source>
        <dbReference type="EMBL" id="MBR7678813.1"/>
    </source>
</evidence>
<name>A0A8T4J6W8_9ACTN</name>
<keyword evidence="3" id="KW-1185">Reference proteome</keyword>
<dbReference type="EMBL" id="JAGSMN010001882">
    <property type="protein sequence ID" value="MBR7678813.1"/>
    <property type="molecule type" value="Genomic_DNA"/>
</dbReference>
<dbReference type="Proteomes" id="UP000675554">
    <property type="component" value="Unassembled WGS sequence"/>
</dbReference>
<organism evidence="2 3">
    <name type="scientific">Streptomyces daliensis</name>
    <dbReference type="NCBI Taxonomy" id="299421"/>
    <lineage>
        <taxon>Bacteria</taxon>
        <taxon>Bacillati</taxon>
        <taxon>Actinomycetota</taxon>
        <taxon>Actinomycetes</taxon>
        <taxon>Kitasatosporales</taxon>
        <taxon>Streptomycetaceae</taxon>
        <taxon>Streptomyces</taxon>
    </lineage>
</organism>
<sequence length="71" mass="7428">RLVNGMGSAREPARGSVPEEGDRVCWTLFEHAPRGGPGLPGQEDTPWTHGGPPATTTVPDAPDPVTAEDLL</sequence>
<accession>A0A8T4J6W8</accession>
<comment type="caution">
    <text evidence="2">The sequence shown here is derived from an EMBL/GenBank/DDBJ whole genome shotgun (WGS) entry which is preliminary data.</text>
</comment>
<gene>
    <name evidence="2" type="ORF">KDA82_38895</name>
</gene>
<evidence type="ECO:0000313" key="3">
    <source>
        <dbReference type="Proteomes" id="UP000675554"/>
    </source>
</evidence>
<feature type="region of interest" description="Disordered" evidence="1">
    <location>
        <begin position="31"/>
        <end position="71"/>
    </location>
</feature>
<dbReference type="AlphaFoldDB" id="A0A8T4J6W8"/>
<evidence type="ECO:0000256" key="1">
    <source>
        <dbReference type="SAM" id="MobiDB-lite"/>
    </source>
</evidence>
<feature type="compositionally biased region" description="Low complexity" evidence="1">
    <location>
        <begin position="52"/>
        <end position="71"/>
    </location>
</feature>
<feature type="non-terminal residue" evidence="2">
    <location>
        <position position="1"/>
    </location>
</feature>
<reference evidence="2" key="1">
    <citation type="submission" date="2021-04" db="EMBL/GenBank/DDBJ databases">
        <title>Sequencing of actinobacteria type strains.</title>
        <authorList>
            <person name="Nguyen G.-S."/>
            <person name="Wentzel A."/>
        </authorList>
    </citation>
    <scope>NUCLEOTIDE SEQUENCE</scope>
    <source>
        <strain evidence="2">DSM 42095</strain>
    </source>
</reference>
<protein>
    <submittedName>
        <fullName evidence="2">Uncharacterized protein</fullName>
    </submittedName>
</protein>
<proteinExistence type="predicted"/>